<dbReference type="InterPro" id="IPR050742">
    <property type="entry name" value="Helicase_Restrict-Modif_Enz"/>
</dbReference>
<keyword evidence="3" id="KW-0067">ATP-binding</keyword>
<dbReference type="CDD" id="cd18785">
    <property type="entry name" value="SF2_C"/>
    <property type="match status" value="1"/>
</dbReference>
<name>A0ABU1AGQ1_9BACT</name>
<keyword evidence="3" id="KW-0378">Hydrolase</keyword>
<dbReference type="PANTHER" id="PTHR47396:SF1">
    <property type="entry name" value="ATP-DEPENDENT HELICASE IRC3-RELATED"/>
    <property type="match status" value="1"/>
</dbReference>
<gene>
    <name evidence="3" type="ORF">QEH59_05990</name>
</gene>
<sequence length="869" mass="97527">MPTFPPTLCFAHPWRDYQARALAEMEAHLDDARLHVVAPPGSGKTVLGLEFMRRLAGPSLVVAPTRTIQSQWAERLRQDFAAGAADWISLDLRQPGLVTITTYQMVDQVMSQPGAEPVLAALRALGVQTLLLDEAHHLKQAWWQSIIDLRKRIEGVHTISLTATPPYDSSAAEWERYIQLCGEIDMEIPVPELVLNGDLCPHVDLLYFEFASPEDLQQRASFQSQINELVADLLHRDSLAEQINKHPWLLDPEAHEADIYAEVEWFSSLLIYLHTRGARLQPELLELLDAEAGELPCFDTEWAQVLLRGIVSKKQRSLWPQDFVRQIEALLKQRGAIERGHVHLLPSHARNRRLMRSATKLRSIEAIVRVERETHGADLRLLVLSDYIYPEFLGTHCERSRNAKSLKLGAVPIFERLRQLGGERVGLLTGSMVIIPASAAGTLLEVCRERGLSPADVRLEVLEALPDYRALTLLRGASRQLVPVMTETFARGAIHILSGTQALLGEGWDAPCINSLIIASNVGSFVSSNQIRGRAIRTNPSSPLKVSKIWHLVTLTGVPHDEPDLDCVRRRLKTFVGPNHREAAIQSGYERLGIPASILTPQQCEQVNDEMQALSANASWIRQAWLGPANAPDWKGLFYRSIQVKGRKLMHYAYLWRTVEAVLYGAALSILGVGFDAFRHMLSGGRGLAVWGMLLLMLLIGLLRIAPDLWRALRLYRQYGLTGVTADRVGRSLFRTMHALGKFDEDVPEQALTVDRFMGQVSVSLKGGNRMDRHHFATAFLEMMGPIRSPHYLISSVTSARSSYFPVPELLRGSEAERAELLRQAKRLMGNVRLVNCRSREGRRVLLQARACSIFNEWEDAGESLSRWE</sequence>
<evidence type="ECO:0000313" key="3">
    <source>
        <dbReference type="EMBL" id="MDQ8193965.1"/>
    </source>
</evidence>
<organism evidence="3 4">
    <name type="scientific">Thalassobacterium sedimentorum</name>
    <dbReference type="NCBI Taxonomy" id="3041258"/>
    <lineage>
        <taxon>Bacteria</taxon>
        <taxon>Pseudomonadati</taxon>
        <taxon>Verrucomicrobiota</taxon>
        <taxon>Opitutia</taxon>
        <taxon>Puniceicoccales</taxon>
        <taxon>Coraliomargaritaceae</taxon>
        <taxon>Thalassobacterium</taxon>
    </lineage>
</organism>
<dbReference type="EMBL" id="JARXIC010000007">
    <property type="protein sequence ID" value="MDQ8193965.1"/>
    <property type="molecule type" value="Genomic_DNA"/>
</dbReference>
<keyword evidence="3" id="KW-0347">Helicase</keyword>
<dbReference type="SMART" id="SM00487">
    <property type="entry name" value="DEXDc"/>
    <property type="match status" value="1"/>
</dbReference>
<dbReference type="SUPFAM" id="SSF52540">
    <property type="entry name" value="P-loop containing nucleoside triphosphate hydrolases"/>
    <property type="match status" value="2"/>
</dbReference>
<dbReference type="Pfam" id="PF04851">
    <property type="entry name" value="ResIII"/>
    <property type="match status" value="1"/>
</dbReference>
<protein>
    <submittedName>
        <fullName evidence="3">DEAD/DEAH box helicase family protein</fullName>
    </submittedName>
</protein>
<dbReference type="PROSITE" id="PS51192">
    <property type="entry name" value="HELICASE_ATP_BIND_1"/>
    <property type="match status" value="1"/>
</dbReference>
<dbReference type="RefSeq" id="WP_308984449.1">
    <property type="nucleotide sequence ID" value="NZ_JARXIC010000007.1"/>
</dbReference>
<evidence type="ECO:0000313" key="4">
    <source>
        <dbReference type="Proteomes" id="UP001243717"/>
    </source>
</evidence>
<proteinExistence type="predicted"/>
<comment type="caution">
    <text evidence="3">The sequence shown here is derived from an EMBL/GenBank/DDBJ whole genome shotgun (WGS) entry which is preliminary data.</text>
</comment>
<dbReference type="Gene3D" id="3.40.50.300">
    <property type="entry name" value="P-loop containing nucleotide triphosphate hydrolases"/>
    <property type="match status" value="2"/>
</dbReference>
<dbReference type="PANTHER" id="PTHR47396">
    <property type="entry name" value="TYPE I RESTRICTION ENZYME ECOKI R PROTEIN"/>
    <property type="match status" value="1"/>
</dbReference>
<dbReference type="InterPro" id="IPR027417">
    <property type="entry name" value="P-loop_NTPase"/>
</dbReference>
<reference evidence="3 4" key="1">
    <citation type="submission" date="2023-04" db="EMBL/GenBank/DDBJ databases">
        <title>A novel bacteria isolated from coastal sediment.</title>
        <authorList>
            <person name="Liu X.-J."/>
            <person name="Du Z.-J."/>
        </authorList>
    </citation>
    <scope>NUCLEOTIDE SEQUENCE [LARGE SCALE GENOMIC DNA]</scope>
    <source>
        <strain evidence="3 4">SDUM461004</strain>
    </source>
</reference>
<feature type="transmembrane region" description="Helical" evidence="1">
    <location>
        <begin position="687"/>
        <end position="706"/>
    </location>
</feature>
<evidence type="ECO:0000259" key="2">
    <source>
        <dbReference type="PROSITE" id="PS51192"/>
    </source>
</evidence>
<keyword evidence="1" id="KW-0812">Transmembrane</keyword>
<feature type="domain" description="Helicase ATP-binding" evidence="2">
    <location>
        <begin position="25"/>
        <end position="183"/>
    </location>
</feature>
<feature type="transmembrane region" description="Helical" evidence="1">
    <location>
        <begin position="654"/>
        <end position="675"/>
    </location>
</feature>
<keyword evidence="1" id="KW-1133">Transmembrane helix</keyword>
<keyword evidence="1" id="KW-0472">Membrane</keyword>
<accession>A0ABU1AGQ1</accession>
<keyword evidence="4" id="KW-1185">Reference proteome</keyword>
<dbReference type="InterPro" id="IPR006935">
    <property type="entry name" value="Helicase/UvrB_N"/>
</dbReference>
<dbReference type="GO" id="GO:0004386">
    <property type="term" value="F:helicase activity"/>
    <property type="evidence" value="ECO:0007669"/>
    <property type="project" value="UniProtKB-KW"/>
</dbReference>
<dbReference type="Proteomes" id="UP001243717">
    <property type="component" value="Unassembled WGS sequence"/>
</dbReference>
<dbReference type="InterPro" id="IPR014001">
    <property type="entry name" value="Helicase_ATP-bd"/>
</dbReference>
<keyword evidence="3" id="KW-0547">Nucleotide-binding</keyword>
<evidence type="ECO:0000256" key="1">
    <source>
        <dbReference type="SAM" id="Phobius"/>
    </source>
</evidence>